<evidence type="ECO:0000259" key="10">
    <source>
        <dbReference type="Pfam" id="PF00675"/>
    </source>
</evidence>
<dbReference type="AlphaFoldDB" id="A0A0J1HFR3"/>
<evidence type="ECO:0000313" key="12">
    <source>
        <dbReference type="EMBL" id="KLV10455.1"/>
    </source>
</evidence>
<dbReference type="Pfam" id="PF05193">
    <property type="entry name" value="Peptidase_M16_C"/>
    <property type="match status" value="2"/>
</dbReference>
<evidence type="ECO:0008006" key="14">
    <source>
        <dbReference type="Google" id="ProtNLM"/>
    </source>
</evidence>
<keyword evidence="3" id="KW-0645">Protease</keyword>
<dbReference type="SUPFAM" id="SSF63411">
    <property type="entry name" value="LuxS/MPP-like metallohydrolase"/>
    <property type="match status" value="4"/>
</dbReference>
<evidence type="ECO:0000256" key="1">
    <source>
        <dbReference type="ARBA" id="ARBA00001947"/>
    </source>
</evidence>
<accession>A0A0J1HFR3</accession>
<proteinExistence type="inferred from homology"/>
<dbReference type="PROSITE" id="PS00143">
    <property type="entry name" value="INSULINASE"/>
    <property type="match status" value="1"/>
</dbReference>
<evidence type="ECO:0000256" key="3">
    <source>
        <dbReference type="ARBA" id="ARBA00022670"/>
    </source>
</evidence>
<feature type="chain" id="PRO_5005252854" description="Peptidase M16" evidence="9">
    <location>
        <begin position="26"/>
        <end position="954"/>
    </location>
</feature>
<feature type="domain" description="Peptidase M16 C-terminal" evidence="11">
    <location>
        <begin position="711"/>
        <end position="883"/>
    </location>
</feature>
<evidence type="ECO:0000256" key="4">
    <source>
        <dbReference type="ARBA" id="ARBA00022723"/>
    </source>
</evidence>
<protein>
    <recommendedName>
        <fullName evidence="14">Peptidase M16</fullName>
    </recommendedName>
</protein>
<keyword evidence="5" id="KW-0378">Hydrolase</keyword>
<keyword evidence="6" id="KW-0862">Zinc</keyword>
<comment type="cofactor">
    <cofactor evidence="1">
        <name>Zn(2+)</name>
        <dbReference type="ChEBI" id="CHEBI:29105"/>
    </cofactor>
</comment>
<dbReference type="InterPro" id="IPR050626">
    <property type="entry name" value="Peptidase_M16"/>
</dbReference>
<evidence type="ECO:0000256" key="5">
    <source>
        <dbReference type="ARBA" id="ARBA00022801"/>
    </source>
</evidence>
<keyword evidence="7" id="KW-0482">Metalloprotease</keyword>
<dbReference type="PATRIC" id="fig|320778.3.peg.1711"/>
<dbReference type="GO" id="GO:0006508">
    <property type="term" value="P:proteolysis"/>
    <property type="evidence" value="ECO:0007669"/>
    <property type="project" value="UniProtKB-KW"/>
</dbReference>
<name>A0A0J1HFR3_9GAMM</name>
<dbReference type="InterPro" id="IPR011249">
    <property type="entry name" value="Metalloenz_LuxS/M16"/>
</dbReference>
<dbReference type="PANTHER" id="PTHR43690:SF17">
    <property type="entry name" value="PROTEIN YHJJ"/>
    <property type="match status" value="1"/>
</dbReference>
<comment type="similarity">
    <text evidence="2 8">Belongs to the peptidase M16 family.</text>
</comment>
<reference evidence="12 13" key="1">
    <citation type="submission" date="2015-05" db="EMBL/GenBank/DDBJ databases">
        <title>Photobacterium galathea sp. nov.</title>
        <authorList>
            <person name="Machado H."/>
            <person name="Gram L."/>
        </authorList>
    </citation>
    <scope>NUCLEOTIDE SEQUENCE [LARGE SCALE GENOMIC DNA]</scope>
    <source>
        <strain evidence="12 13">DSM 22954</strain>
    </source>
</reference>
<dbReference type="InterPro" id="IPR007863">
    <property type="entry name" value="Peptidase_M16_C"/>
</dbReference>
<dbReference type="Pfam" id="PF00675">
    <property type="entry name" value="Peptidase_M16"/>
    <property type="match status" value="1"/>
</dbReference>
<dbReference type="GO" id="GO:0004222">
    <property type="term" value="F:metalloendopeptidase activity"/>
    <property type="evidence" value="ECO:0007669"/>
    <property type="project" value="InterPro"/>
</dbReference>
<comment type="caution">
    <text evidence="12">The sequence shown here is derived from an EMBL/GenBank/DDBJ whole genome shotgun (WGS) entry which is preliminary data.</text>
</comment>
<organism evidence="12 13">
    <name type="scientific">Photobacterium ganghwense</name>
    <dbReference type="NCBI Taxonomy" id="320778"/>
    <lineage>
        <taxon>Bacteria</taxon>
        <taxon>Pseudomonadati</taxon>
        <taxon>Pseudomonadota</taxon>
        <taxon>Gammaproteobacteria</taxon>
        <taxon>Vibrionales</taxon>
        <taxon>Vibrionaceae</taxon>
        <taxon>Photobacterium</taxon>
    </lineage>
</organism>
<evidence type="ECO:0000256" key="8">
    <source>
        <dbReference type="RuleBase" id="RU004447"/>
    </source>
</evidence>
<dbReference type="RefSeq" id="WP_047884620.1">
    <property type="nucleotide sequence ID" value="NZ_LDOU01000006.1"/>
</dbReference>
<evidence type="ECO:0000259" key="11">
    <source>
        <dbReference type="Pfam" id="PF05193"/>
    </source>
</evidence>
<feature type="domain" description="Peptidase M16 N-terminal" evidence="10">
    <location>
        <begin position="58"/>
        <end position="184"/>
    </location>
</feature>
<dbReference type="GO" id="GO:0046872">
    <property type="term" value="F:metal ion binding"/>
    <property type="evidence" value="ECO:0007669"/>
    <property type="project" value="UniProtKB-KW"/>
</dbReference>
<keyword evidence="13" id="KW-1185">Reference proteome</keyword>
<evidence type="ECO:0000256" key="2">
    <source>
        <dbReference type="ARBA" id="ARBA00007261"/>
    </source>
</evidence>
<dbReference type="InterPro" id="IPR001431">
    <property type="entry name" value="Pept_M16_Zn_BS"/>
</dbReference>
<evidence type="ECO:0000256" key="6">
    <source>
        <dbReference type="ARBA" id="ARBA00022833"/>
    </source>
</evidence>
<dbReference type="Gene3D" id="3.30.830.10">
    <property type="entry name" value="Metalloenzyme, LuxS/M16 peptidase-like"/>
    <property type="match status" value="4"/>
</dbReference>
<keyword evidence="4" id="KW-0479">Metal-binding</keyword>
<feature type="signal peptide" evidence="9">
    <location>
        <begin position="1"/>
        <end position="25"/>
    </location>
</feature>
<evidence type="ECO:0000313" key="13">
    <source>
        <dbReference type="Proteomes" id="UP000035909"/>
    </source>
</evidence>
<gene>
    <name evidence="12" type="ORF">ABT57_07890</name>
</gene>
<evidence type="ECO:0000256" key="7">
    <source>
        <dbReference type="ARBA" id="ARBA00023049"/>
    </source>
</evidence>
<keyword evidence="9" id="KW-0732">Signal</keyword>
<dbReference type="STRING" id="320778.ABT57_07890"/>
<feature type="domain" description="Peptidase M16 C-terminal" evidence="11">
    <location>
        <begin position="219"/>
        <end position="265"/>
    </location>
</feature>
<dbReference type="InterPro" id="IPR011765">
    <property type="entry name" value="Pept_M16_N"/>
</dbReference>
<dbReference type="PANTHER" id="PTHR43690">
    <property type="entry name" value="NARDILYSIN"/>
    <property type="match status" value="1"/>
</dbReference>
<dbReference type="Proteomes" id="UP000035909">
    <property type="component" value="Unassembled WGS sequence"/>
</dbReference>
<dbReference type="EMBL" id="LDOU01000006">
    <property type="protein sequence ID" value="KLV10455.1"/>
    <property type="molecule type" value="Genomic_DNA"/>
</dbReference>
<sequence length="954" mass="106421">MKFSPRRGACLLLIVSSLFGGITQAAAESQSPLWYTQTDLKLDKKVQSYVLSNGMRIVLVPNRKPKQSVVMRLWVNAGSLQENGNVPGVAHFLEHMAFNGSTNVPEGQMIEMLERHGLAFGADTNATTDLFYTVYKLELPKNDQESLNTALFLLRETASELTLSPEAIEREKPVILAEHRESNTAGLANLVEWGQYIYQDAGLYDRLPIGTEAGIRSTTQKNLRDFYAQNYHPKNMTLVIAGDFDEKALQARIRHYFSGWVPEQPFQHSSSLQAAMLPENVEALAFLDSAVTPRIGINLIQPGTADSARSVTDDTERRVNEFVRFIGMNALMYRLETQTLTSQGRLMDPDVSNMTELTMNDVFSVSVGTRPGEWAAGLQLLEQTIRQVVQHGFTQQEIARQITSLQQDLKNNVSQSDDFSSLSYAEQIVNGLNNRRVIISTEDELALFEQHQDRITTEAVNQMMRQMLTASPARLHLADSVAGEIQEGQDPRDALEKAMLAAYEHSQAQPVTSFSEKQTTEFAYQYFGKPGKAKQVKQSAFGDIVSYRFDNGVVLNVKPTDLEKNVVYLNVRVGRGWQELPPEQAALITLFNTGFVTGGLQAHDMNELRGMLTGKSLGMNLNLNEDAIVGSYRSTREAISEQLKLYAAFFTHPAYRQEGMDFAEQHVSAYWQGLYQSPESLEMAAISQLMRQNDPRIGVATPQELEGKQLSDLQEFVSRSLTEGPIEIALVGDITPACAVKLVGETFGALKVKAQEPKHQVNQTLRPYLVDEQRLYHQGESHTALASAYWPIPDAMDFQQLLVFQALQEVAQLKLNKTVREQAGASYSPWVERFQSGSIKNFGYLALHSNTELSRVDDILSAYPTILQDIRQGKVSEDELTRALGPLLEKFALMQQDNGYWLSVASTAYSAPDEVENEKLVMPALKALTVKDIQAAAQIIPLEAMMKVKVLPEG</sequence>
<evidence type="ECO:0000256" key="9">
    <source>
        <dbReference type="SAM" id="SignalP"/>
    </source>
</evidence>